<name>J9CF50_9ZZZZ</name>
<accession>J9CF50</accession>
<dbReference type="PANTHER" id="PTHR31061:SF24">
    <property type="entry name" value="LD22376P"/>
    <property type="match status" value="1"/>
</dbReference>
<dbReference type="PANTHER" id="PTHR31061">
    <property type="entry name" value="LD22376P"/>
    <property type="match status" value="1"/>
</dbReference>
<feature type="transmembrane region" description="Helical" evidence="1">
    <location>
        <begin position="58"/>
        <end position="75"/>
    </location>
</feature>
<keyword evidence="1" id="KW-1133">Transmembrane helix</keyword>
<dbReference type="AlphaFoldDB" id="J9CF50"/>
<feature type="transmembrane region" description="Helical" evidence="1">
    <location>
        <begin position="251"/>
        <end position="268"/>
    </location>
</feature>
<keyword evidence="1" id="KW-0472">Membrane</keyword>
<feature type="transmembrane region" description="Helical" evidence="1">
    <location>
        <begin position="21"/>
        <end position="38"/>
    </location>
</feature>
<gene>
    <name evidence="2" type="ORF">EVA_13292</name>
</gene>
<feature type="transmembrane region" description="Helical" evidence="1">
    <location>
        <begin position="81"/>
        <end position="102"/>
    </location>
</feature>
<protein>
    <recommendedName>
        <fullName evidence="3">DUF5009 domain-containing protein</fullName>
    </recommendedName>
</protein>
<comment type="caution">
    <text evidence="2">The sequence shown here is derived from an EMBL/GenBank/DDBJ whole genome shotgun (WGS) entry which is preliminary data.</text>
</comment>
<proteinExistence type="predicted"/>
<evidence type="ECO:0008006" key="3">
    <source>
        <dbReference type="Google" id="ProtNLM"/>
    </source>
</evidence>
<sequence>MDAILYHFEHAEWLGLRCWDLVMPLFLFMAGASMPFSLAKYKDLPDKRAVHRKVIRRFLILFVLGMVVQGNLLGLDPNRLYLYVNTLQSIAAGYLISALLLLHTRVKTQLIATAALLMIYWIPMTFAGDFTPTGNFAYKVDQLLMGRFCGNPTYTWIWSSLTFGVTVMLGTFAGRLMKNGQDRRLEVTKQLLAVGVALAVAGWLWSFQMPIMKHVWSCSMTLVAGGYSFLLMGVFYYWIDVKGHTRGLAWLKIYGMNSIVAYMLGETVNFRCMAHSVSYGLEQYLGDFYPVWLTFANFLILFFILRWMYQQRIFLRI</sequence>
<dbReference type="EMBL" id="AMCI01004192">
    <property type="protein sequence ID" value="EJW98605.1"/>
    <property type="molecule type" value="Genomic_DNA"/>
</dbReference>
<keyword evidence="1" id="KW-0812">Transmembrane</keyword>
<feature type="transmembrane region" description="Helical" evidence="1">
    <location>
        <begin position="214"/>
        <end position="239"/>
    </location>
</feature>
<organism evidence="2">
    <name type="scientific">gut metagenome</name>
    <dbReference type="NCBI Taxonomy" id="749906"/>
    <lineage>
        <taxon>unclassified sequences</taxon>
        <taxon>metagenomes</taxon>
        <taxon>organismal metagenomes</taxon>
    </lineage>
</organism>
<feature type="transmembrane region" description="Helical" evidence="1">
    <location>
        <begin position="288"/>
        <end position="309"/>
    </location>
</feature>
<feature type="transmembrane region" description="Helical" evidence="1">
    <location>
        <begin position="189"/>
        <end position="208"/>
    </location>
</feature>
<evidence type="ECO:0000313" key="2">
    <source>
        <dbReference type="EMBL" id="EJW98605.1"/>
    </source>
</evidence>
<feature type="transmembrane region" description="Helical" evidence="1">
    <location>
        <begin position="156"/>
        <end position="177"/>
    </location>
</feature>
<feature type="transmembrane region" description="Helical" evidence="1">
    <location>
        <begin position="109"/>
        <end position="128"/>
    </location>
</feature>
<evidence type="ECO:0000256" key="1">
    <source>
        <dbReference type="SAM" id="Phobius"/>
    </source>
</evidence>
<reference evidence="2" key="1">
    <citation type="journal article" date="2012" name="PLoS ONE">
        <title>Gene sets for utilization of primary and secondary nutrition supplies in the distal gut of endangered iberian lynx.</title>
        <authorList>
            <person name="Alcaide M."/>
            <person name="Messina E."/>
            <person name="Richter M."/>
            <person name="Bargiela R."/>
            <person name="Peplies J."/>
            <person name="Huws S.A."/>
            <person name="Newbold C.J."/>
            <person name="Golyshin P.N."/>
            <person name="Simon M.A."/>
            <person name="Lopez G."/>
            <person name="Yakimov M.M."/>
            <person name="Ferrer M."/>
        </authorList>
    </citation>
    <scope>NUCLEOTIDE SEQUENCE</scope>
</reference>